<keyword evidence="2 5" id="KW-0812">Transmembrane</keyword>
<sequence>MEKIQTQWPKITVAGAIWFLSAVEDNMIGVSEWPYMHTIDPKATTSFFGVASAMSHAGHAIFAMLFAFWSYRWRTTRWPLLAGRLISLLGCILYLGVEILNENRRILMLVCYFLFGCGLGSMAVVRTYVAEVSSESDRSRAYAVTTASNLLAITLGPMIQLAFSAKTFEYPGHEIIKGKIRFHFYTAPIWFALGMNVIAIILLIFFFKDVKKERQNTIGSHEPILKRLFSILQRSGIVWPLVFLCLFQIIASKITQVTISTVVAPLFMAGYGWTGHKSVIIMSIGQAIVGVICILIAALFIFARLGQRIHPRVTFLFGMAITVLLYVLTYPWPKISVKAAAFNETTGIGCDPTQYGWCESHSTTPYIWIPLLILVMGLGLPLLMISLDTIYSKVLGNCDQNTMQGLNVLVEDLTLIVGSICSSAIFTKSGQKYLWIINGAFTFIGTALWLISFKRLAPFK</sequence>
<feature type="transmembrane region" description="Helical" evidence="5">
    <location>
        <begin position="236"/>
        <end position="259"/>
    </location>
</feature>
<feature type="transmembrane region" description="Helical" evidence="5">
    <location>
        <begin position="46"/>
        <end position="69"/>
    </location>
</feature>
<proteinExistence type="predicted"/>
<dbReference type="WBParaSite" id="MBELARI_LOCUS16461">
    <property type="protein sequence ID" value="MBELARI_LOCUS16461"/>
    <property type="gene ID" value="MBELARI_LOCUS16461"/>
</dbReference>
<evidence type="ECO:0000256" key="2">
    <source>
        <dbReference type="ARBA" id="ARBA00022692"/>
    </source>
</evidence>
<reference evidence="7" key="1">
    <citation type="submission" date="2024-02" db="UniProtKB">
        <authorList>
            <consortium name="WormBaseParasite"/>
        </authorList>
    </citation>
    <scope>IDENTIFICATION</scope>
</reference>
<feature type="transmembrane region" description="Helical" evidence="5">
    <location>
        <begin position="313"/>
        <end position="332"/>
    </location>
</feature>
<dbReference type="GO" id="GO:0005765">
    <property type="term" value="C:lysosomal membrane"/>
    <property type="evidence" value="ECO:0007669"/>
    <property type="project" value="TreeGrafter"/>
</dbReference>
<feature type="transmembrane region" description="Helical" evidence="5">
    <location>
        <begin position="366"/>
        <end position="387"/>
    </location>
</feature>
<dbReference type="Proteomes" id="UP000887575">
    <property type="component" value="Unassembled WGS sequence"/>
</dbReference>
<dbReference type="PANTHER" id="PTHR23510">
    <property type="entry name" value="INNER MEMBRANE TRANSPORT PROTEIN YAJR"/>
    <property type="match status" value="1"/>
</dbReference>
<dbReference type="SUPFAM" id="SSF103473">
    <property type="entry name" value="MFS general substrate transporter"/>
    <property type="match status" value="1"/>
</dbReference>
<evidence type="ECO:0000313" key="7">
    <source>
        <dbReference type="WBParaSite" id="MBELARI_LOCUS16461"/>
    </source>
</evidence>
<keyword evidence="6" id="KW-1185">Reference proteome</keyword>
<comment type="subcellular location">
    <subcellularLocation>
        <location evidence="1">Membrane</location>
        <topology evidence="1">Multi-pass membrane protein</topology>
    </subcellularLocation>
</comment>
<evidence type="ECO:0000256" key="3">
    <source>
        <dbReference type="ARBA" id="ARBA00022989"/>
    </source>
</evidence>
<dbReference type="InterPro" id="IPR011701">
    <property type="entry name" value="MFS"/>
</dbReference>
<evidence type="ECO:0000256" key="4">
    <source>
        <dbReference type="ARBA" id="ARBA00023136"/>
    </source>
</evidence>
<dbReference type="Gene3D" id="1.20.1250.20">
    <property type="entry name" value="MFS general substrate transporter like domains"/>
    <property type="match status" value="1"/>
</dbReference>
<evidence type="ECO:0000313" key="6">
    <source>
        <dbReference type="Proteomes" id="UP000887575"/>
    </source>
</evidence>
<dbReference type="CDD" id="cd17326">
    <property type="entry name" value="MFS_MFSD8"/>
    <property type="match status" value="1"/>
</dbReference>
<feature type="transmembrane region" description="Helical" evidence="5">
    <location>
        <begin position="81"/>
        <end position="100"/>
    </location>
</feature>
<keyword evidence="4 5" id="KW-0472">Membrane</keyword>
<evidence type="ECO:0000256" key="5">
    <source>
        <dbReference type="SAM" id="Phobius"/>
    </source>
</evidence>
<feature type="transmembrane region" description="Helical" evidence="5">
    <location>
        <begin position="433"/>
        <end position="451"/>
    </location>
</feature>
<dbReference type="InterPro" id="IPR051068">
    <property type="entry name" value="MFS_Domain-Containing_Protein"/>
</dbReference>
<dbReference type="Pfam" id="PF07690">
    <property type="entry name" value="MFS_1"/>
    <property type="match status" value="1"/>
</dbReference>
<feature type="transmembrane region" description="Helical" evidence="5">
    <location>
        <begin position="141"/>
        <end position="163"/>
    </location>
</feature>
<dbReference type="PANTHER" id="PTHR23510:SF25">
    <property type="entry name" value="MFS DOMAIN-CONTAINING PROTEIN"/>
    <property type="match status" value="1"/>
</dbReference>
<protein>
    <submittedName>
        <fullName evidence="7">Uncharacterized protein</fullName>
    </submittedName>
</protein>
<feature type="transmembrane region" description="Helical" evidence="5">
    <location>
        <begin position="106"/>
        <end position="129"/>
    </location>
</feature>
<dbReference type="InterPro" id="IPR036259">
    <property type="entry name" value="MFS_trans_sf"/>
</dbReference>
<feature type="transmembrane region" description="Helical" evidence="5">
    <location>
        <begin position="183"/>
        <end position="207"/>
    </location>
</feature>
<dbReference type="GO" id="GO:0022857">
    <property type="term" value="F:transmembrane transporter activity"/>
    <property type="evidence" value="ECO:0007669"/>
    <property type="project" value="InterPro"/>
</dbReference>
<evidence type="ECO:0000256" key="1">
    <source>
        <dbReference type="ARBA" id="ARBA00004141"/>
    </source>
</evidence>
<dbReference type="AlphaFoldDB" id="A0AAF3EQU4"/>
<accession>A0AAF3EQU4</accession>
<name>A0AAF3EQU4_9BILA</name>
<feature type="transmembrane region" description="Helical" evidence="5">
    <location>
        <begin position="279"/>
        <end position="301"/>
    </location>
</feature>
<organism evidence="6 7">
    <name type="scientific">Mesorhabditis belari</name>
    <dbReference type="NCBI Taxonomy" id="2138241"/>
    <lineage>
        <taxon>Eukaryota</taxon>
        <taxon>Metazoa</taxon>
        <taxon>Ecdysozoa</taxon>
        <taxon>Nematoda</taxon>
        <taxon>Chromadorea</taxon>
        <taxon>Rhabditida</taxon>
        <taxon>Rhabditina</taxon>
        <taxon>Rhabditomorpha</taxon>
        <taxon>Rhabditoidea</taxon>
        <taxon>Rhabditidae</taxon>
        <taxon>Mesorhabditinae</taxon>
        <taxon>Mesorhabditis</taxon>
    </lineage>
</organism>
<keyword evidence="3 5" id="KW-1133">Transmembrane helix</keyword>